<feature type="region of interest" description="Disordered" evidence="1">
    <location>
        <begin position="1"/>
        <end position="93"/>
    </location>
</feature>
<dbReference type="OrthoDB" id="2932110at2"/>
<reference evidence="2" key="1">
    <citation type="submission" date="2014-08" db="EMBL/GenBank/DDBJ databases">
        <title>Comparative genomics of the Paenibacillus odorifer group.</title>
        <authorList>
            <person name="den Bakker H.C."/>
            <person name="Tsai Y.-C.Y.-C."/>
            <person name="Martin N."/>
            <person name="Korlach J."/>
            <person name="Wiedmann M."/>
        </authorList>
    </citation>
    <scope>NUCLEOTIDE SEQUENCE [LARGE SCALE GENOMIC DNA]</scope>
    <source>
        <strain evidence="2">DSM 13188</strain>
    </source>
</reference>
<evidence type="ECO:0000313" key="2">
    <source>
        <dbReference type="EMBL" id="AIQ61543.1"/>
    </source>
</evidence>
<dbReference type="RefSeq" id="WP_042218412.1">
    <property type="nucleotide sequence ID" value="NZ_CP009285.1"/>
</dbReference>
<dbReference type="AlphaFoldDB" id="A0A089LQP9"/>
<evidence type="ECO:0000256" key="1">
    <source>
        <dbReference type="SAM" id="MobiDB-lite"/>
    </source>
</evidence>
<dbReference type="KEGG" id="pbd:PBOR_35050"/>
<dbReference type="HOGENOM" id="CLU_186813_1_0_9"/>
<dbReference type="EMBL" id="CP009285">
    <property type="protein sequence ID" value="AIQ61543.1"/>
    <property type="molecule type" value="Genomic_DNA"/>
</dbReference>
<name>A0A089LQP9_PAEBO</name>
<sequence length="93" mass="10144">MKHYESSLRTNSTVDQAQDSVTKLHNSVTQALSHPTEQMIDQAENSLEHAEEAVRHAPEGSVGGHGVDLAEERLAEEKRRLASLDAPEGKAQS</sequence>
<accession>A0A089LQP9</accession>
<protein>
    <submittedName>
        <fullName evidence="2">Uncharacterized protein</fullName>
    </submittedName>
</protein>
<dbReference type="Proteomes" id="UP000029518">
    <property type="component" value="Chromosome"/>
</dbReference>
<feature type="compositionally biased region" description="Basic and acidic residues" evidence="1">
    <location>
        <begin position="46"/>
        <end position="58"/>
    </location>
</feature>
<organism evidence="2 3">
    <name type="scientific">Paenibacillus borealis</name>
    <dbReference type="NCBI Taxonomy" id="160799"/>
    <lineage>
        <taxon>Bacteria</taxon>
        <taxon>Bacillati</taxon>
        <taxon>Bacillota</taxon>
        <taxon>Bacilli</taxon>
        <taxon>Bacillales</taxon>
        <taxon>Paenibacillaceae</taxon>
        <taxon>Paenibacillus</taxon>
    </lineage>
</organism>
<feature type="compositionally biased region" description="Polar residues" evidence="1">
    <location>
        <begin position="7"/>
        <end position="36"/>
    </location>
</feature>
<evidence type="ECO:0000313" key="3">
    <source>
        <dbReference type="Proteomes" id="UP000029518"/>
    </source>
</evidence>
<keyword evidence="3" id="KW-1185">Reference proteome</keyword>
<gene>
    <name evidence="2" type="ORF">PBOR_35050</name>
</gene>
<proteinExistence type="predicted"/>
<feature type="compositionally biased region" description="Basic and acidic residues" evidence="1">
    <location>
        <begin position="68"/>
        <end position="82"/>
    </location>
</feature>